<evidence type="ECO:0000313" key="1">
    <source>
        <dbReference type="EMBL" id="RXJ64493.1"/>
    </source>
</evidence>
<dbReference type="STRING" id="877500.GCA_000935065_02608"/>
<dbReference type="RefSeq" id="WP_129080919.1">
    <property type="nucleotide sequence ID" value="NZ_CP041070.1"/>
</dbReference>
<comment type="caution">
    <text evidence="1">The sequence shown here is derived from an EMBL/GenBank/DDBJ whole genome shotgun (WGS) entry which is preliminary data.</text>
</comment>
<gene>
    <name evidence="1" type="ORF">CRV06_00620</name>
</gene>
<accession>A0A4Q0Y418</accession>
<dbReference type="OrthoDB" id="5348970at2"/>
<protein>
    <recommendedName>
        <fullName evidence="3">LPS export ABC transporter periplasmic protein LptC</fullName>
    </recommendedName>
</protein>
<dbReference type="EMBL" id="PDKO01000001">
    <property type="protein sequence ID" value="RXJ64493.1"/>
    <property type="molecule type" value="Genomic_DNA"/>
</dbReference>
<reference evidence="1 2" key="1">
    <citation type="submission" date="2017-10" db="EMBL/GenBank/DDBJ databases">
        <title>Genomics of the genus Arcobacter.</title>
        <authorList>
            <person name="Perez-Cataluna A."/>
            <person name="Figueras M.J."/>
        </authorList>
    </citation>
    <scope>NUCLEOTIDE SEQUENCE [LARGE SCALE GENOMIC DNA]</scope>
    <source>
        <strain evidence="1 2">DSM 24636</strain>
    </source>
</reference>
<evidence type="ECO:0000313" key="2">
    <source>
        <dbReference type="Proteomes" id="UP000290191"/>
    </source>
</evidence>
<dbReference type="Proteomes" id="UP000290191">
    <property type="component" value="Unassembled WGS sequence"/>
</dbReference>
<sequence>MVIRVFVFLLFVLSVGSYFIPLEENPNDKKDKDSPLLIFVDSTMYTLDTESMNRIIFAKKAIRYEDRDVMYDGSLMSKSMDKNNKEIADNLLADLIIKRGDDFKFLNDVKFTRNDYLSLNTDELLYNAKTKIATNTLPFDGTYFDNSLKGEHIYLDLNKYYMKALNTHFEIEIEKKGK</sequence>
<proteinExistence type="predicted"/>
<evidence type="ECO:0008006" key="3">
    <source>
        <dbReference type="Google" id="ProtNLM"/>
    </source>
</evidence>
<keyword evidence="2" id="KW-1185">Reference proteome</keyword>
<dbReference type="AlphaFoldDB" id="A0A4Q0Y418"/>
<name>A0A4Q0Y418_9BACT</name>
<organism evidence="1 2">
    <name type="scientific">Halarcobacter anaerophilus</name>
    <dbReference type="NCBI Taxonomy" id="877500"/>
    <lineage>
        <taxon>Bacteria</taxon>
        <taxon>Pseudomonadati</taxon>
        <taxon>Campylobacterota</taxon>
        <taxon>Epsilonproteobacteria</taxon>
        <taxon>Campylobacterales</taxon>
        <taxon>Arcobacteraceae</taxon>
        <taxon>Halarcobacter</taxon>
    </lineage>
</organism>